<dbReference type="CDD" id="cd01949">
    <property type="entry name" value="GGDEF"/>
    <property type="match status" value="1"/>
</dbReference>
<evidence type="ECO:0000313" key="4">
    <source>
        <dbReference type="Proteomes" id="UP000292459"/>
    </source>
</evidence>
<dbReference type="InterPro" id="IPR043128">
    <property type="entry name" value="Rev_trsase/Diguanyl_cyclase"/>
</dbReference>
<dbReference type="EMBL" id="QVFV01000004">
    <property type="protein sequence ID" value="RZM77440.1"/>
    <property type="molecule type" value="Genomic_DNA"/>
</dbReference>
<dbReference type="InterPro" id="IPR029787">
    <property type="entry name" value="Nucleotide_cyclase"/>
</dbReference>
<dbReference type="OrthoDB" id="453368at2"/>
<dbReference type="SMART" id="SM00267">
    <property type="entry name" value="GGDEF"/>
    <property type="match status" value="1"/>
</dbReference>
<protein>
    <submittedName>
        <fullName evidence="3">GGDEF domain-containing protein</fullName>
    </submittedName>
</protein>
<dbReference type="Gene3D" id="3.30.70.270">
    <property type="match status" value="1"/>
</dbReference>
<feature type="domain" description="GGDEF" evidence="2">
    <location>
        <begin position="417"/>
        <end position="550"/>
    </location>
</feature>
<reference evidence="3 4" key="1">
    <citation type="submission" date="2018-11" db="EMBL/GenBank/DDBJ databases">
        <title>Whole genome sequencing of an environmental sample.</title>
        <authorList>
            <person name="Sarangi A.N."/>
            <person name="Singh D."/>
            <person name="Tripathy S."/>
        </authorList>
    </citation>
    <scope>NUCLEOTIDE SEQUENCE [LARGE SCALE GENOMIC DNA]</scope>
    <source>
        <strain evidence="3 4">Lakshadweep</strain>
    </source>
</reference>
<dbReference type="SUPFAM" id="SSF55073">
    <property type="entry name" value="Nucleotide cyclase"/>
    <property type="match status" value="1"/>
</dbReference>
<dbReference type="NCBIfam" id="TIGR00254">
    <property type="entry name" value="GGDEF"/>
    <property type="match status" value="1"/>
</dbReference>
<sequence length="558" mass="61515">MDHPPWNLQYKNSPKLGKIGQRHHSQRVPKAATGGGSAYTLAVSVATQAAVQQRLSGLLTVVRQLVKSAMVEAYAPQARWITHDSDLTQTERRQIEWLAEQVMATGEVILIDNVQDLPQPQRAQQLASHGSAIAPLQFFAGFPVGMPPQTLGVVMIMTRAEFSLALDQQQAIATLATEMGSLLETVTLTAVSSESEQPATGTAAASSTTDHLPLTSPDYHNVMRLSMALQSCLTFEDLTNQLVTLLPVILPIHAFEVALNVEHHKSQRLCFWSDETVKIPHSDELVCQLPKQLNVHALKTEHRAANTRTPIAPQDINAPASPLPPYYYWRCYQLAVHNRSVGSLKLCLKPAAAHAFPVENSILDYVADQISVTLRRLVLLRKLQAENLQDPLTKLFNRRHMMSVLSKLLQRVSYGRYQVGLIMLDLDHFKQLNDTYGHDAGDHVLSMMGLFLKGHARPNDVVCRFGGEEFVLILPGVTWPILERRARQLCRSLHYLNVKVGETTVQITLSAGFAIAPLHAKTPATLIKAADTALYEAKCQGRDRAVGAPLPPASETGV</sequence>
<feature type="region of interest" description="Disordered" evidence="1">
    <location>
        <begin position="193"/>
        <end position="212"/>
    </location>
</feature>
<dbReference type="GO" id="GO:0005886">
    <property type="term" value="C:plasma membrane"/>
    <property type="evidence" value="ECO:0007669"/>
    <property type="project" value="TreeGrafter"/>
</dbReference>
<evidence type="ECO:0000313" key="3">
    <source>
        <dbReference type="EMBL" id="RZM77440.1"/>
    </source>
</evidence>
<keyword evidence="4" id="KW-1185">Reference proteome</keyword>
<evidence type="ECO:0000256" key="1">
    <source>
        <dbReference type="SAM" id="MobiDB-lite"/>
    </source>
</evidence>
<evidence type="ECO:0000259" key="2">
    <source>
        <dbReference type="PROSITE" id="PS50887"/>
    </source>
</evidence>
<name>A0A4Q7E640_9CYAN</name>
<dbReference type="PANTHER" id="PTHR45138">
    <property type="entry name" value="REGULATORY COMPONENTS OF SENSORY TRANSDUCTION SYSTEM"/>
    <property type="match status" value="1"/>
</dbReference>
<dbReference type="AlphaFoldDB" id="A0A4Q7E640"/>
<dbReference type="Pfam" id="PF00990">
    <property type="entry name" value="GGDEF"/>
    <property type="match status" value="1"/>
</dbReference>
<dbReference type="InterPro" id="IPR000160">
    <property type="entry name" value="GGDEF_dom"/>
</dbReference>
<accession>A0A4Q7E640</accession>
<dbReference type="GO" id="GO:0052621">
    <property type="term" value="F:diguanylate cyclase activity"/>
    <property type="evidence" value="ECO:0007669"/>
    <property type="project" value="TreeGrafter"/>
</dbReference>
<feature type="compositionally biased region" description="Low complexity" evidence="1">
    <location>
        <begin position="199"/>
        <end position="209"/>
    </location>
</feature>
<dbReference type="PROSITE" id="PS50887">
    <property type="entry name" value="GGDEF"/>
    <property type="match status" value="1"/>
</dbReference>
<organism evidence="3 4">
    <name type="scientific">Leptolyngbya iicbica LK</name>
    <dbReference type="NCBI Taxonomy" id="2294035"/>
    <lineage>
        <taxon>Bacteria</taxon>
        <taxon>Bacillati</taxon>
        <taxon>Cyanobacteriota</taxon>
        <taxon>Cyanophyceae</taxon>
        <taxon>Leptolyngbyales</taxon>
        <taxon>Leptolyngbyaceae</taxon>
        <taxon>Leptolyngbya group</taxon>
        <taxon>Leptolyngbya</taxon>
        <taxon>Leptolyngbya iicbica</taxon>
    </lineage>
</organism>
<dbReference type="GO" id="GO:0043709">
    <property type="term" value="P:cell adhesion involved in single-species biofilm formation"/>
    <property type="evidence" value="ECO:0007669"/>
    <property type="project" value="TreeGrafter"/>
</dbReference>
<comment type="caution">
    <text evidence="3">The sequence shown here is derived from an EMBL/GenBank/DDBJ whole genome shotgun (WGS) entry which is preliminary data.</text>
</comment>
<dbReference type="InterPro" id="IPR050469">
    <property type="entry name" value="Diguanylate_Cyclase"/>
</dbReference>
<proteinExistence type="predicted"/>
<gene>
    <name evidence="3" type="ORF">DYY88_17575</name>
</gene>
<dbReference type="PANTHER" id="PTHR45138:SF9">
    <property type="entry name" value="DIGUANYLATE CYCLASE DGCM-RELATED"/>
    <property type="match status" value="1"/>
</dbReference>
<dbReference type="FunFam" id="3.30.70.270:FF:000001">
    <property type="entry name" value="Diguanylate cyclase domain protein"/>
    <property type="match status" value="1"/>
</dbReference>
<dbReference type="GO" id="GO:1902201">
    <property type="term" value="P:negative regulation of bacterial-type flagellum-dependent cell motility"/>
    <property type="evidence" value="ECO:0007669"/>
    <property type="project" value="TreeGrafter"/>
</dbReference>
<dbReference type="Proteomes" id="UP000292459">
    <property type="component" value="Unassembled WGS sequence"/>
</dbReference>
<feature type="region of interest" description="Disordered" evidence="1">
    <location>
        <begin position="1"/>
        <end position="33"/>
    </location>
</feature>